<dbReference type="InterPro" id="IPR029062">
    <property type="entry name" value="Class_I_gatase-like"/>
</dbReference>
<dbReference type="PANTHER" id="PTHR40469:SF2">
    <property type="entry name" value="GALACTOSE-BINDING DOMAIN-LIKE SUPERFAMILY PROTEIN"/>
    <property type="match status" value="1"/>
</dbReference>
<proteinExistence type="predicted"/>
<gene>
    <name evidence="2" type="ORF">GBAR_LOCUS26657</name>
</gene>
<feature type="domain" description="ThuA-like" evidence="1">
    <location>
        <begin position="3"/>
        <end position="212"/>
    </location>
</feature>
<dbReference type="Pfam" id="PF06283">
    <property type="entry name" value="ThuA"/>
    <property type="match status" value="1"/>
</dbReference>
<sequence length="215" mass="23245">MSKILVLSGENHGFNASASIIHDFLSEDANISATLTDDKEILASSELNTYDACVFGTGFTRTERQADGSTARVSDLAPAEENGLFQFVSEGKGLVGIHGTAWWIGGRAVDLIGGHSNWHPPGSTFTVHIEDSEHPTTQGIEDFDVEDEIYISAHDPHIHVLASAEWFGKAHPMAWVKPYGSGRVFYTTLGHGPGTFERAGMQKFLTQGVKWAAAS</sequence>
<protein>
    <recommendedName>
        <fullName evidence="1">ThuA-like domain-containing protein</fullName>
    </recommendedName>
</protein>
<reference evidence="2" key="1">
    <citation type="submission" date="2023-03" db="EMBL/GenBank/DDBJ databases">
        <authorList>
            <person name="Steffen K."/>
            <person name="Cardenas P."/>
        </authorList>
    </citation>
    <scope>NUCLEOTIDE SEQUENCE</scope>
</reference>
<dbReference type="InterPro" id="IPR029010">
    <property type="entry name" value="ThuA-like"/>
</dbReference>
<dbReference type="Gene3D" id="3.40.50.880">
    <property type="match status" value="1"/>
</dbReference>
<comment type="caution">
    <text evidence="2">The sequence shown here is derived from an EMBL/GenBank/DDBJ whole genome shotgun (WGS) entry which is preliminary data.</text>
</comment>
<evidence type="ECO:0000313" key="3">
    <source>
        <dbReference type="Proteomes" id="UP001174909"/>
    </source>
</evidence>
<evidence type="ECO:0000313" key="2">
    <source>
        <dbReference type="EMBL" id="CAI8048298.1"/>
    </source>
</evidence>
<keyword evidence="3" id="KW-1185">Reference proteome</keyword>
<organism evidence="2 3">
    <name type="scientific">Geodia barretti</name>
    <name type="common">Barrett's horny sponge</name>
    <dbReference type="NCBI Taxonomy" id="519541"/>
    <lineage>
        <taxon>Eukaryota</taxon>
        <taxon>Metazoa</taxon>
        <taxon>Porifera</taxon>
        <taxon>Demospongiae</taxon>
        <taxon>Heteroscleromorpha</taxon>
        <taxon>Tetractinellida</taxon>
        <taxon>Astrophorina</taxon>
        <taxon>Geodiidae</taxon>
        <taxon>Geodia</taxon>
    </lineage>
</organism>
<evidence type="ECO:0000259" key="1">
    <source>
        <dbReference type="Pfam" id="PF06283"/>
    </source>
</evidence>
<dbReference type="PANTHER" id="PTHR40469">
    <property type="entry name" value="SECRETED GLYCOSYL HYDROLASE"/>
    <property type="match status" value="1"/>
</dbReference>
<dbReference type="Proteomes" id="UP001174909">
    <property type="component" value="Unassembled WGS sequence"/>
</dbReference>
<name>A0AA35THU7_GEOBA</name>
<accession>A0AA35THU7</accession>
<dbReference type="SUPFAM" id="SSF52317">
    <property type="entry name" value="Class I glutamine amidotransferase-like"/>
    <property type="match status" value="1"/>
</dbReference>
<dbReference type="EMBL" id="CASHTH010003719">
    <property type="protein sequence ID" value="CAI8048298.1"/>
    <property type="molecule type" value="Genomic_DNA"/>
</dbReference>
<dbReference type="AlphaFoldDB" id="A0AA35THU7"/>